<dbReference type="Gene3D" id="3.40.50.720">
    <property type="entry name" value="NAD(P)-binding Rossmann-like Domain"/>
    <property type="match status" value="1"/>
</dbReference>
<evidence type="ECO:0000256" key="5">
    <source>
        <dbReference type="ARBA" id="ARBA00022643"/>
    </source>
</evidence>
<dbReference type="CDD" id="cd02803">
    <property type="entry name" value="OYE_like_FMN_family"/>
    <property type="match status" value="1"/>
</dbReference>
<sequence>MMRRIEMSLKNVFSSINIAGVEIPNRVRMSPMALGYAEDGRSTKRFARFFEERAQGGVGLIDWALWPYRTEHGYFPWTFDDKFIPGLAMVVDAVHKHGTKIVGQFGTGYGWAFGDGPVEIIGPSGVNLLGRPSTPFRVGTPTNAKRLLERPLSVKEIEIIVKTYGQCAKRLRTAGFDGVELMLGAGYTLARFISTETNKRTDEYGGDLDGRMRIIREIVESIKNEAGSDFPIFSKISGAQFTKNGYTLEECATEIVPRLETMGICAVDVVVGWHEAPVGMLSNSVTPGQYLYLGETVKKNVKIPVICGDRTNDLRDAEKAISEGKIDIMTLGRQLLSDPETCNKAKEGRFEDIRPCMCCAWCLETVDTPCICSVNPRLGIEYICSAEPPKAQKAKKILIVGGGPGGMEAALVAKQRGHDVTLMEKQDKVGGMLAAAAIAPHKQDTQYLVDYYRTQIAKSGIKLITGKTATLSDVFQINPDEVIVATGTKPFIPKVPGMARANVMLGVDVLMGKREVGDMTVIIGGGMVGCEVAEFLLQKGKKMIMLEMLPRVANDVPRALRFDLMMRLKKAKLQMETDLMVTRITEYGVWGERKTFQYGPNEAFFEGDTIVVAAGYKSEKTLAKELEGKVSVHRIGDSNNPGRVKDAIMDGFMLGRKI</sequence>
<evidence type="ECO:0000256" key="2">
    <source>
        <dbReference type="ARBA" id="ARBA00001966"/>
    </source>
</evidence>
<evidence type="ECO:0000256" key="4">
    <source>
        <dbReference type="ARBA" id="ARBA00022630"/>
    </source>
</evidence>
<dbReference type="GO" id="GO:0010181">
    <property type="term" value="F:FMN binding"/>
    <property type="evidence" value="ECO:0007669"/>
    <property type="project" value="InterPro"/>
</dbReference>
<organism evidence="12">
    <name type="scientific">uncultured Desulfobacterium sp</name>
    <dbReference type="NCBI Taxonomy" id="201089"/>
    <lineage>
        <taxon>Bacteria</taxon>
        <taxon>Pseudomonadati</taxon>
        <taxon>Thermodesulfobacteriota</taxon>
        <taxon>Desulfobacteria</taxon>
        <taxon>Desulfobacterales</taxon>
        <taxon>Desulfobacteriaceae</taxon>
        <taxon>Desulfobacterium</taxon>
        <taxon>environmental samples</taxon>
    </lineage>
</organism>
<evidence type="ECO:0000256" key="3">
    <source>
        <dbReference type="ARBA" id="ARBA00011048"/>
    </source>
</evidence>
<dbReference type="EMBL" id="FR695868">
    <property type="protein sequence ID" value="CBX28497.1"/>
    <property type="molecule type" value="Genomic_DNA"/>
</dbReference>
<dbReference type="Gene3D" id="3.50.50.60">
    <property type="entry name" value="FAD/NAD(P)-binding domain"/>
    <property type="match status" value="1"/>
</dbReference>
<dbReference type="GO" id="GO:0051536">
    <property type="term" value="F:iron-sulfur cluster binding"/>
    <property type="evidence" value="ECO:0007669"/>
    <property type="project" value="UniProtKB-KW"/>
</dbReference>
<dbReference type="PRINTS" id="PR00368">
    <property type="entry name" value="FADPNR"/>
</dbReference>
<evidence type="ECO:0000256" key="1">
    <source>
        <dbReference type="ARBA" id="ARBA00001917"/>
    </source>
</evidence>
<name>E1YD53_9BACT</name>
<dbReference type="PRINTS" id="PR00411">
    <property type="entry name" value="PNDRDTASEI"/>
</dbReference>
<dbReference type="SMR" id="E1YD53"/>
<dbReference type="Pfam" id="PF07992">
    <property type="entry name" value="Pyr_redox_2"/>
    <property type="match status" value="1"/>
</dbReference>
<keyword evidence="9" id="KW-0411">Iron-sulfur</keyword>
<evidence type="ECO:0000259" key="10">
    <source>
        <dbReference type="Pfam" id="PF00724"/>
    </source>
</evidence>
<dbReference type="SUPFAM" id="SSF51905">
    <property type="entry name" value="FAD/NAD(P)-binding domain"/>
    <property type="match status" value="1"/>
</dbReference>
<evidence type="ECO:0000256" key="7">
    <source>
        <dbReference type="ARBA" id="ARBA00023002"/>
    </source>
</evidence>
<keyword evidence="7" id="KW-0560">Oxidoreductase</keyword>
<accession>E1YD53</accession>
<evidence type="ECO:0000256" key="9">
    <source>
        <dbReference type="ARBA" id="ARBA00023014"/>
    </source>
</evidence>
<dbReference type="GO" id="GO:0016491">
    <property type="term" value="F:oxidoreductase activity"/>
    <property type="evidence" value="ECO:0007669"/>
    <property type="project" value="UniProtKB-KW"/>
</dbReference>
<dbReference type="PANTHER" id="PTHR42917">
    <property type="entry name" value="2,4-DIENOYL-COA REDUCTASE"/>
    <property type="match status" value="1"/>
</dbReference>
<feature type="domain" description="NADH:flavin oxidoreductase/NADH oxidase N-terminal" evidence="10">
    <location>
        <begin position="12"/>
        <end position="349"/>
    </location>
</feature>
<keyword evidence="4" id="KW-0285">Flavoprotein</keyword>
<dbReference type="BioCyc" id="MetaCyc:MONOMER-19100"/>
<comment type="cofactor">
    <cofactor evidence="1">
        <name>FMN</name>
        <dbReference type="ChEBI" id="CHEBI:58210"/>
    </cofactor>
</comment>
<reference evidence="12" key="1">
    <citation type="journal article" date="2011" name="Environ. Microbiol.">
        <title>Genomic insights into the metabolic potential of the polycyclic aromatic hydrocarbon degrading sulfate-reducing Deltaproteobacterium N47.</title>
        <authorList>
            <person name="Bergmann F."/>
            <person name="Selesi D."/>
            <person name="Weinmaier T."/>
            <person name="Tischler P."/>
            <person name="Rattei T."/>
            <person name="Meckenstock R.U."/>
        </authorList>
    </citation>
    <scope>NUCLEOTIDE SEQUENCE</scope>
</reference>
<dbReference type="InterPro" id="IPR013785">
    <property type="entry name" value="Aldolase_TIM"/>
</dbReference>
<proteinExistence type="inferred from homology"/>
<dbReference type="GO" id="GO:0046872">
    <property type="term" value="F:metal ion binding"/>
    <property type="evidence" value="ECO:0007669"/>
    <property type="project" value="UniProtKB-KW"/>
</dbReference>
<dbReference type="InterPro" id="IPR001155">
    <property type="entry name" value="OxRdtase_FMN_N"/>
</dbReference>
<dbReference type="InterPro" id="IPR036188">
    <property type="entry name" value="FAD/NAD-bd_sf"/>
</dbReference>
<dbReference type="InterPro" id="IPR023753">
    <property type="entry name" value="FAD/NAD-binding_dom"/>
</dbReference>
<keyword evidence="8" id="KW-0408">Iron</keyword>
<dbReference type="Gene3D" id="3.20.20.70">
    <property type="entry name" value="Aldolase class I"/>
    <property type="match status" value="1"/>
</dbReference>
<evidence type="ECO:0008006" key="13">
    <source>
        <dbReference type="Google" id="ProtNLM"/>
    </source>
</evidence>
<comment type="similarity">
    <text evidence="3">In the N-terminal section; belongs to the NADH:flavin oxidoreductase/NADH oxidase family.</text>
</comment>
<dbReference type="InterPro" id="IPR051793">
    <property type="entry name" value="NADH:flavin_oxidoreductase"/>
</dbReference>
<evidence type="ECO:0000313" key="12">
    <source>
        <dbReference type="EMBL" id="CBX28497.1"/>
    </source>
</evidence>
<dbReference type="AlphaFoldDB" id="E1YD53"/>
<dbReference type="Pfam" id="PF00724">
    <property type="entry name" value="Oxidored_FMN"/>
    <property type="match status" value="1"/>
</dbReference>
<keyword evidence="5" id="KW-0288">FMN</keyword>
<keyword evidence="6" id="KW-0479">Metal-binding</keyword>
<evidence type="ECO:0000259" key="11">
    <source>
        <dbReference type="Pfam" id="PF07992"/>
    </source>
</evidence>
<dbReference type="PANTHER" id="PTHR42917:SF2">
    <property type="entry name" value="2,4-DIENOYL-COA REDUCTASE [(2E)-ENOYL-COA-PRODUCING]"/>
    <property type="match status" value="1"/>
</dbReference>
<gene>
    <name evidence="12" type="ORF">N47_G38210</name>
</gene>
<protein>
    <recommendedName>
        <fullName evidence="13">NADH oxidase</fullName>
    </recommendedName>
</protein>
<dbReference type="SUPFAM" id="SSF51395">
    <property type="entry name" value="FMN-linked oxidoreductases"/>
    <property type="match status" value="1"/>
</dbReference>
<comment type="cofactor">
    <cofactor evidence="2">
        <name>[4Fe-4S] cluster</name>
        <dbReference type="ChEBI" id="CHEBI:49883"/>
    </cofactor>
</comment>
<evidence type="ECO:0000256" key="6">
    <source>
        <dbReference type="ARBA" id="ARBA00022723"/>
    </source>
</evidence>
<evidence type="ECO:0000256" key="8">
    <source>
        <dbReference type="ARBA" id="ARBA00023004"/>
    </source>
</evidence>
<feature type="domain" description="FAD/NAD(P)-binding" evidence="11">
    <location>
        <begin position="396"/>
        <end position="627"/>
    </location>
</feature>